<dbReference type="EMBL" id="JADILW010000028">
    <property type="protein sequence ID" value="MBO8479871.1"/>
    <property type="molecule type" value="Genomic_DNA"/>
</dbReference>
<dbReference type="GO" id="GO:0006302">
    <property type="term" value="P:double-strand break repair"/>
    <property type="evidence" value="ECO:0007669"/>
    <property type="project" value="TreeGrafter"/>
</dbReference>
<dbReference type="PANTHER" id="PTHR33991">
    <property type="entry name" value="DNA REPAIR PROTEIN RECO"/>
    <property type="match status" value="1"/>
</dbReference>
<dbReference type="InterPro" id="IPR012340">
    <property type="entry name" value="NA-bd_OB-fold"/>
</dbReference>
<dbReference type="GO" id="GO:0006310">
    <property type="term" value="P:DNA recombination"/>
    <property type="evidence" value="ECO:0007669"/>
    <property type="project" value="UniProtKB-KW"/>
</dbReference>
<organism evidence="2 3">
    <name type="scientific">Candidatus Cryptobacteroides avistercoris</name>
    <dbReference type="NCBI Taxonomy" id="2840758"/>
    <lineage>
        <taxon>Bacteria</taxon>
        <taxon>Pseudomonadati</taxon>
        <taxon>Bacteroidota</taxon>
        <taxon>Bacteroidia</taxon>
        <taxon>Bacteroidales</taxon>
        <taxon>Candidatus Cryptobacteroides</taxon>
    </lineage>
</organism>
<sequence>MVFHAELIVLSFTKIKENALVLHCLSREWGRRGFITSVPRNAGTALFQPLSILDAEVVENPRSDLWRLRGISAKYGLNGIRASMVKNSMTMFMSEVLYRTIHDGDTEDGLYDWCRRSILTLDALEGDYANYHLRFLLEFAAALGFSPSTEDLAPFSGSRSREIAALAGADFSSCMLLPLSGQARGEIAGQLLKYLEFHTGEQLNIRSLAVLRELYGK</sequence>
<keyword evidence="1" id="KW-0233">DNA recombination</keyword>
<accession>A0A9D9IX21</accession>
<dbReference type="Pfam" id="PF02565">
    <property type="entry name" value="RecO_C"/>
    <property type="match status" value="1"/>
</dbReference>
<dbReference type="InterPro" id="IPR037278">
    <property type="entry name" value="ARFGAP/RecO"/>
</dbReference>
<reference evidence="2" key="1">
    <citation type="submission" date="2020-10" db="EMBL/GenBank/DDBJ databases">
        <authorList>
            <person name="Gilroy R."/>
        </authorList>
    </citation>
    <scope>NUCLEOTIDE SEQUENCE</scope>
    <source>
        <strain evidence="2">B3-1481</strain>
    </source>
</reference>
<dbReference type="AlphaFoldDB" id="A0A9D9IX21"/>
<name>A0A9D9IX21_9BACT</name>
<dbReference type="PANTHER" id="PTHR33991:SF1">
    <property type="entry name" value="DNA REPAIR PROTEIN RECO"/>
    <property type="match status" value="1"/>
</dbReference>
<evidence type="ECO:0000313" key="3">
    <source>
        <dbReference type="Proteomes" id="UP000823769"/>
    </source>
</evidence>
<evidence type="ECO:0000313" key="2">
    <source>
        <dbReference type="EMBL" id="MBO8479871.1"/>
    </source>
</evidence>
<evidence type="ECO:0000256" key="1">
    <source>
        <dbReference type="ARBA" id="ARBA00023172"/>
    </source>
</evidence>
<dbReference type="GO" id="GO:0043590">
    <property type="term" value="C:bacterial nucleoid"/>
    <property type="evidence" value="ECO:0007669"/>
    <property type="project" value="TreeGrafter"/>
</dbReference>
<dbReference type="Gene3D" id="2.40.50.140">
    <property type="entry name" value="Nucleic acid-binding proteins"/>
    <property type="match status" value="1"/>
</dbReference>
<gene>
    <name evidence="2" type="ORF">IAB76_02005</name>
</gene>
<proteinExistence type="predicted"/>
<comment type="caution">
    <text evidence="2">The sequence shown here is derived from an EMBL/GenBank/DDBJ whole genome shotgun (WGS) entry which is preliminary data.</text>
</comment>
<protein>
    <submittedName>
        <fullName evidence="2">DNA repair protein RecO C-terminal domain-containing protein</fullName>
    </submittedName>
</protein>
<dbReference type="Proteomes" id="UP000823769">
    <property type="component" value="Unassembled WGS sequence"/>
</dbReference>
<dbReference type="SUPFAM" id="SSF57863">
    <property type="entry name" value="ArfGap/RecO-like zinc finger"/>
    <property type="match status" value="1"/>
</dbReference>
<reference evidence="2" key="2">
    <citation type="journal article" date="2021" name="PeerJ">
        <title>Extensive microbial diversity within the chicken gut microbiome revealed by metagenomics and culture.</title>
        <authorList>
            <person name="Gilroy R."/>
            <person name="Ravi A."/>
            <person name="Getino M."/>
            <person name="Pursley I."/>
            <person name="Horton D.L."/>
            <person name="Alikhan N.F."/>
            <person name="Baker D."/>
            <person name="Gharbi K."/>
            <person name="Hall N."/>
            <person name="Watson M."/>
            <person name="Adriaenssens E.M."/>
            <person name="Foster-Nyarko E."/>
            <person name="Jarju S."/>
            <person name="Secka A."/>
            <person name="Antonio M."/>
            <person name="Oren A."/>
            <person name="Chaudhuri R.R."/>
            <person name="La Ragione R."/>
            <person name="Hildebrand F."/>
            <person name="Pallen M.J."/>
        </authorList>
    </citation>
    <scope>NUCLEOTIDE SEQUENCE</scope>
    <source>
        <strain evidence="2">B3-1481</strain>
    </source>
</reference>
<dbReference type="InterPro" id="IPR003717">
    <property type="entry name" value="RecO"/>
</dbReference>